<evidence type="ECO:0000313" key="1">
    <source>
        <dbReference type="EMBL" id="QHI37198.1"/>
    </source>
</evidence>
<accession>A0A7L4ZKG5</accession>
<dbReference type="InterPro" id="IPR016024">
    <property type="entry name" value="ARM-type_fold"/>
</dbReference>
<dbReference type="EMBL" id="CP019288">
    <property type="protein sequence ID" value="QHI37198.1"/>
    <property type="molecule type" value="Genomic_DNA"/>
</dbReference>
<organism evidence="1 2">
    <name type="scientific">Kordia antarctica</name>
    <dbReference type="NCBI Taxonomy" id="1218801"/>
    <lineage>
        <taxon>Bacteria</taxon>
        <taxon>Pseudomonadati</taxon>
        <taxon>Bacteroidota</taxon>
        <taxon>Flavobacteriia</taxon>
        <taxon>Flavobacteriales</taxon>
        <taxon>Flavobacteriaceae</taxon>
        <taxon>Kordia</taxon>
    </lineage>
</organism>
<name>A0A7L4ZKG5_9FLAO</name>
<reference evidence="1 2" key="1">
    <citation type="journal article" date="2013" name="Int. J. Syst. Evol. Microbiol.">
        <title>Kordia antarctica sp. nov., isolated from Antarctic seawater.</title>
        <authorList>
            <person name="Baek K."/>
            <person name="Choi A."/>
            <person name="Kang I."/>
            <person name="Lee K."/>
            <person name="Cho J.C."/>
        </authorList>
    </citation>
    <scope>NUCLEOTIDE SEQUENCE [LARGE SCALE GENOMIC DNA]</scope>
    <source>
        <strain evidence="1 2">IMCC3317</strain>
    </source>
</reference>
<keyword evidence="2" id="KW-1185">Reference proteome</keyword>
<dbReference type="AlphaFoldDB" id="A0A7L4ZKG5"/>
<dbReference type="Proteomes" id="UP000464657">
    <property type="component" value="Chromosome"/>
</dbReference>
<sequence length="143" mass="17271">MELWSTNEFIPRQLAILIMDKKCITEEFINQIDTDIQKHELEERNQLTDWFMANQLTKDKRIIAFIESWRKSTSVIKRRVFWYYQARLRWMGNTNHANTEDLLTMIETDIMTEQPEVQWANGKKNIELAAFPLEKKLDFIKMK</sequence>
<protein>
    <recommendedName>
        <fullName evidence="3">DNA alkylation repair enzyme</fullName>
    </recommendedName>
</protein>
<gene>
    <name evidence="1" type="ORF">IMCC3317_25760</name>
</gene>
<evidence type="ECO:0000313" key="2">
    <source>
        <dbReference type="Proteomes" id="UP000464657"/>
    </source>
</evidence>
<dbReference type="SUPFAM" id="SSF48371">
    <property type="entry name" value="ARM repeat"/>
    <property type="match status" value="1"/>
</dbReference>
<dbReference type="KEGG" id="kan:IMCC3317_25760"/>
<evidence type="ECO:0008006" key="3">
    <source>
        <dbReference type="Google" id="ProtNLM"/>
    </source>
</evidence>
<proteinExistence type="predicted"/>